<accession>A0A9W9N039</accession>
<feature type="region of interest" description="Disordered" evidence="3">
    <location>
        <begin position="144"/>
        <end position="167"/>
    </location>
</feature>
<sequence length="350" mass="37127">MPSQPPLPPLLASYVSNLPDSSLTLVSSILGATSNWLVLRFLHAALSSPIPNAAFGSDELNNGIKKKVVLVSFMRSYEFWRTEAKRLGLDLTRLADKQQFAFIDGLSELFYAPEATATATPSISPVGLGSNPRTTLPMRSAPGIVPGRSPHPAVSTASGARGNVTPKQAEPGIAKKLHFSGRGLASLDALEKDILSVIEQQKSTMEAGDELLLIIDQPDLLLAATGPSMGIGATEMSEWITALQQHAHATVLTLATDAPLIHNASISGGQWATPIETEHAALVIGLAHRARSVMQLRTLDTGAAKDVSGVLRISRGGGLNTGEEETLEEREALYFIQRDGGVKVFGRGES</sequence>
<comment type="similarity">
    <text evidence="2">Belongs to the ELP6 family.</text>
</comment>
<gene>
    <name evidence="4" type="ORF">N7472_000918</name>
</gene>
<evidence type="ECO:0000256" key="2">
    <source>
        <dbReference type="ARBA" id="ARBA00008837"/>
    </source>
</evidence>
<evidence type="ECO:0000256" key="3">
    <source>
        <dbReference type="SAM" id="MobiDB-lite"/>
    </source>
</evidence>
<keyword evidence="5" id="KW-1185">Reference proteome</keyword>
<evidence type="ECO:0000313" key="4">
    <source>
        <dbReference type="EMBL" id="KAJ5210779.1"/>
    </source>
</evidence>
<reference evidence="4" key="1">
    <citation type="submission" date="2022-11" db="EMBL/GenBank/DDBJ databases">
        <authorList>
            <person name="Petersen C."/>
        </authorList>
    </citation>
    <scope>NUCLEOTIDE SEQUENCE</scope>
    <source>
        <strain evidence="4">IBT 16849</strain>
    </source>
</reference>
<comment type="pathway">
    <text evidence="1">tRNA modification; 5-methoxycarbonylmethyl-2-thiouridine-tRNA biosynthesis.</text>
</comment>
<dbReference type="GO" id="GO:0002098">
    <property type="term" value="P:tRNA wobble uridine modification"/>
    <property type="evidence" value="ECO:0007669"/>
    <property type="project" value="InterPro"/>
</dbReference>
<evidence type="ECO:0008006" key="6">
    <source>
        <dbReference type="Google" id="ProtNLM"/>
    </source>
</evidence>
<comment type="caution">
    <text evidence="4">The sequence shown here is derived from an EMBL/GenBank/DDBJ whole genome shotgun (WGS) entry which is preliminary data.</text>
</comment>
<organism evidence="4 5">
    <name type="scientific">Penicillium cf. griseofulvum</name>
    <dbReference type="NCBI Taxonomy" id="2972120"/>
    <lineage>
        <taxon>Eukaryota</taxon>
        <taxon>Fungi</taxon>
        <taxon>Dikarya</taxon>
        <taxon>Ascomycota</taxon>
        <taxon>Pezizomycotina</taxon>
        <taxon>Eurotiomycetes</taxon>
        <taxon>Eurotiomycetidae</taxon>
        <taxon>Eurotiales</taxon>
        <taxon>Aspergillaceae</taxon>
        <taxon>Penicillium</taxon>
    </lineage>
</organism>
<dbReference type="Gene3D" id="3.40.50.300">
    <property type="entry name" value="P-loop containing nucleotide triphosphate hydrolases"/>
    <property type="match status" value="1"/>
</dbReference>
<protein>
    <recommendedName>
        <fullName evidence="6">Elongator complex protein 6</fullName>
    </recommendedName>
</protein>
<dbReference type="Proteomes" id="UP001150879">
    <property type="component" value="Unassembled WGS sequence"/>
</dbReference>
<dbReference type="PANTHER" id="PTHR16184">
    <property type="entry name" value="ELONGATOR COMPLEX PROTEIN 6"/>
    <property type="match status" value="1"/>
</dbReference>
<evidence type="ECO:0000313" key="5">
    <source>
        <dbReference type="Proteomes" id="UP001150879"/>
    </source>
</evidence>
<dbReference type="CDD" id="cd19495">
    <property type="entry name" value="Elp6"/>
    <property type="match status" value="1"/>
</dbReference>
<reference evidence="4" key="2">
    <citation type="journal article" date="2023" name="IMA Fungus">
        <title>Comparative genomic study of the Penicillium genus elucidates a diverse pangenome and 15 lateral gene transfer events.</title>
        <authorList>
            <person name="Petersen C."/>
            <person name="Sorensen T."/>
            <person name="Nielsen M.R."/>
            <person name="Sondergaard T.E."/>
            <person name="Sorensen J.L."/>
            <person name="Fitzpatrick D.A."/>
            <person name="Frisvad J.C."/>
            <person name="Nielsen K.L."/>
        </authorList>
    </citation>
    <scope>NUCLEOTIDE SEQUENCE</scope>
    <source>
        <strain evidence="4">IBT 16849</strain>
    </source>
</reference>
<dbReference type="InterPro" id="IPR018627">
    <property type="entry name" value="ELP6"/>
</dbReference>
<dbReference type="AlphaFoldDB" id="A0A9W9N039"/>
<dbReference type="GO" id="GO:0033588">
    <property type="term" value="C:elongator holoenzyme complex"/>
    <property type="evidence" value="ECO:0007669"/>
    <property type="project" value="InterPro"/>
</dbReference>
<dbReference type="InterPro" id="IPR027417">
    <property type="entry name" value="P-loop_NTPase"/>
</dbReference>
<dbReference type="EMBL" id="JAPQKP010000001">
    <property type="protein sequence ID" value="KAJ5210779.1"/>
    <property type="molecule type" value="Genomic_DNA"/>
</dbReference>
<name>A0A9W9N039_9EURO</name>
<dbReference type="PANTHER" id="PTHR16184:SF6">
    <property type="entry name" value="ELONGATOR COMPLEX PROTEIN 6"/>
    <property type="match status" value="1"/>
</dbReference>
<proteinExistence type="inferred from homology"/>
<evidence type="ECO:0000256" key="1">
    <source>
        <dbReference type="ARBA" id="ARBA00005043"/>
    </source>
</evidence>